<gene>
    <name evidence="3" type="ORF">G3M78_11105</name>
</gene>
<feature type="domain" description="Anti-sigma-28 factor FlgM C-terminal" evidence="2">
    <location>
        <begin position="37"/>
        <end position="89"/>
    </location>
</feature>
<name>A0A7T0G437_9BACT</name>
<accession>A0A7T0G437</accession>
<sequence length="101" mass="11108">MNELNPASKIIRRQAINKASPVAKSAKTVSSKGESEDRVTLSVASKVQASKKSAPTSGELRMDLVNKFKSVLEKGSYDVKADEIADKMVQKIREQKNQVIF</sequence>
<keyword evidence="3" id="KW-0282">Flagellum</keyword>
<proteinExistence type="predicted"/>
<evidence type="ECO:0000313" key="4">
    <source>
        <dbReference type="Proteomes" id="UP000594464"/>
    </source>
</evidence>
<dbReference type="AlphaFoldDB" id="A0A7T0G437"/>
<organism evidence="3 4">
    <name type="scientific">Candidatus Nitrohelix vancouverensis</name>
    <dbReference type="NCBI Taxonomy" id="2705534"/>
    <lineage>
        <taxon>Bacteria</taxon>
        <taxon>Pseudomonadati</taxon>
        <taxon>Nitrospinota/Tectimicrobiota group</taxon>
        <taxon>Nitrospinota</taxon>
        <taxon>Nitrospinia</taxon>
        <taxon>Nitrospinales</taxon>
        <taxon>Nitrospinaceae</taxon>
        <taxon>Candidatus Nitrohelix</taxon>
    </lineage>
</organism>
<feature type="compositionally biased region" description="Low complexity" evidence="1">
    <location>
        <begin position="42"/>
        <end position="54"/>
    </location>
</feature>
<protein>
    <submittedName>
        <fullName evidence="3">Flagellar biosynthesis anti-sigma factor FlgM</fullName>
    </submittedName>
</protein>
<keyword evidence="3" id="KW-0966">Cell projection</keyword>
<dbReference type="InterPro" id="IPR031316">
    <property type="entry name" value="FlgM_C"/>
</dbReference>
<keyword evidence="3" id="KW-0969">Cilium</keyword>
<reference evidence="4" key="1">
    <citation type="submission" date="2020-02" db="EMBL/GenBank/DDBJ databases">
        <title>Genomic and physiological characterization of two novel Nitrospinaceae genera.</title>
        <authorList>
            <person name="Mueller A.J."/>
            <person name="Jung M.-Y."/>
            <person name="Strachan C.R."/>
            <person name="Herbold C.W."/>
            <person name="Kirkegaard R.H."/>
            <person name="Daims H."/>
        </authorList>
    </citation>
    <scope>NUCLEOTIDE SEQUENCE [LARGE SCALE GENOMIC DNA]</scope>
</reference>
<evidence type="ECO:0000256" key="1">
    <source>
        <dbReference type="SAM" id="MobiDB-lite"/>
    </source>
</evidence>
<feature type="region of interest" description="Disordered" evidence="1">
    <location>
        <begin position="1"/>
        <end position="56"/>
    </location>
</feature>
<evidence type="ECO:0000313" key="3">
    <source>
        <dbReference type="EMBL" id="QPJ65911.1"/>
    </source>
</evidence>
<evidence type="ECO:0000259" key="2">
    <source>
        <dbReference type="Pfam" id="PF04316"/>
    </source>
</evidence>
<dbReference type="Proteomes" id="UP000594464">
    <property type="component" value="Chromosome"/>
</dbReference>
<dbReference type="KEGG" id="nva:G3M78_11105"/>
<dbReference type="InterPro" id="IPR035890">
    <property type="entry name" value="Anti-sigma-28_factor_FlgM_sf"/>
</dbReference>
<dbReference type="SUPFAM" id="SSF101498">
    <property type="entry name" value="Anti-sigma factor FlgM"/>
    <property type="match status" value="1"/>
</dbReference>
<dbReference type="EMBL" id="CP048620">
    <property type="protein sequence ID" value="QPJ65911.1"/>
    <property type="molecule type" value="Genomic_DNA"/>
</dbReference>
<dbReference type="Pfam" id="PF04316">
    <property type="entry name" value="FlgM"/>
    <property type="match status" value="1"/>
</dbReference>